<dbReference type="SUPFAM" id="SSF141868">
    <property type="entry name" value="EAL domain-like"/>
    <property type="match status" value="1"/>
</dbReference>
<protein>
    <submittedName>
        <fullName evidence="3">Diguanylate cyclase (GGDEF)-like protein</fullName>
    </submittedName>
</protein>
<dbReference type="Pfam" id="PF03707">
    <property type="entry name" value="MHYT"/>
    <property type="match status" value="1"/>
</dbReference>
<dbReference type="InterPro" id="IPR005330">
    <property type="entry name" value="MHYT_dom"/>
</dbReference>
<dbReference type="Gene3D" id="3.20.20.450">
    <property type="entry name" value="EAL domain"/>
    <property type="match status" value="1"/>
</dbReference>
<dbReference type="EMBL" id="JAUSSU010000008">
    <property type="protein sequence ID" value="MDQ0114685.1"/>
    <property type="molecule type" value="Genomic_DNA"/>
</dbReference>
<dbReference type="CDD" id="cd01949">
    <property type="entry name" value="GGDEF"/>
    <property type="match status" value="1"/>
</dbReference>
<dbReference type="SMART" id="SM00052">
    <property type="entry name" value="EAL"/>
    <property type="match status" value="1"/>
</dbReference>
<dbReference type="PANTHER" id="PTHR44757:SF2">
    <property type="entry name" value="BIOFILM ARCHITECTURE MAINTENANCE PROTEIN MBAA"/>
    <property type="match status" value="1"/>
</dbReference>
<dbReference type="InterPro" id="IPR001633">
    <property type="entry name" value="EAL_dom"/>
</dbReference>
<evidence type="ECO:0000259" key="2">
    <source>
        <dbReference type="PROSITE" id="PS50887"/>
    </source>
</evidence>
<dbReference type="PROSITE" id="PS50887">
    <property type="entry name" value="GGDEF"/>
    <property type="match status" value="1"/>
</dbReference>
<dbReference type="Pfam" id="PF00990">
    <property type="entry name" value="GGDEF"/>
    <property type="match status" value="1"/>
</dbReference>
<dbReference type="InterPro" id="IPR043128">
    <property type="entry name" value="Rev_trsase/Diguanyl_cyclase"/>
</dbReference>
<evidence type="ECO:0000313" key="3">
    <source>
        <dbReference type="EMBL" id="MDQ0114685.1"/>
    </source>
</evidence>
<dbReference type="Pfam" id="PF00563">
    <property type="entry name" value="EAL"/>
    <property type="match status" value="1"/>
</dbReference>
<reference evidence="3 4" key="1">
    <citation type="submission" date="2023-07" db="EMBL/GenBank/DDBJ databases">
        <title>Sorghum-associated microbial communities from plants grown in Nebraska, USA.</title>
        <authorList>
            <person name="Schachtman D."/>
        </authorList>
    </citation>
    <scope>NUCLEOTIDE SEQUENCE [LARGE SCALE GENOMIC DNA]</scope>
    <source>
        <strain evidence="3 4">CC482</strain>
    </source>
</reference>
<name>A0ABT9U7L2_PAEHA</name>
<feature type="domain" description="EAL" evidence="1">
    <location>
        <begin position="234"/>
        <end position="487"/>
    </location>
</feature>
<comment type="caution">
    <text evidence="3">The sequence shown here is derived from an EMBL/GenBank/DDBJ whole genome shotgun (WGS) entry which is preliminary data.</text>
</comment>
<dbReference type="SMART" id="SM00267">
    <property type="entry name" value="GGDEF"/>
    <property type="match status" value="1"/>
</dbReference>
<dbReference type="Proteomes" id="UP001229346">
    <property type="component" value="Unassembled WGS sequence"/>
</dbReference>
<dbReference type="InterPro" id="IPR052155">
    <property type="entry name" value="Biofilm_reg_signaling"/>
</dbReference>
<dbReference type="InterPro" id="IPR029787">
    <property type="entry name" value="Nucleotide_cyclase"/>
</dbReference>
<dbReference type="NCBIfam" id="TIGR00254">
    <property type="entry name" value="GGDEF"/>
    <property type="match status" value="1"/>
</dbReference>
<keyword evidence="4" id="KW-1185">Reference proteome</keyword>
<dbReference type="PROSITE" id="PS50883">
    <property type="entry name" value="EAL"/>
    <property type="match status" value="1"/>
</dbReference>
<dbReference type="InterPro" id="IPR000160">
    <property type="entry name" value="GGDEF_dom"/>
</dbReference>
<proteinExistence type="predicted"/>
<feature type="domain" description="GGDEF" evidence="2">
    <location>
        <begin position="92"/>
        <end position="225"/>
    </location>
</feature>
<dbReference type="Gene3D" id="3.30.70.270">
    <property type="match status" value="1"/>
</dbReference>
<accession>A0ABT9U7L2</accession>
<evidence type="ECO:0000313" key="4">
    <source>
        <dbReference type="Proteomes" id="UP001229346"/>
    </source>
</evidence>
<sequence>MGASALMGLAVCGMHYTGMSAAEFWCGDDELLMKLPREGADLVLLMIMMVTWIALYFDQTLLEKMAFSDPLTGLQNRHSMNHHFESKLGGSAHSALLFLDLDQFKLINDTLGHDIGDLLIKEVAARLQQFLGEDRYVFRLGGGDEFLLLAGEMSRQAVETMAQQILEDIRKVYILGGNELYITGSIGISYAPQHGTDRSGLLKAADSAMYHAKRLGKNQFCSFNSELEQKLIRRMEIEKGLRIALASGQFTLHYQPKWNAERNCPVGFEALLRWNHPKYGLVAPNEFIPIAEETGLIVGMTRWVLEQACSDCADWNKPAGGKLGVSVNLSINIFESMNLMDMIMAALQHASLPPDMLELEITESIVMKDAPEVIRQLLPLQEMGVTISMDNFGSGYSFLGAIDQIPFHTLKIDKHYMQESDSPSKRAIINTFITLANQLNLELVAEGVETERQLDFLRAAGCTIMQGYYFKKPMPRGELDRWLSDLNREAG</sequence>
<dbReference type="InterPro" id="IPR035919">
    <property type="entry name" value="EAL_sf"/>
</dbReference>
<gene>
    <name evidence="3" type="ORF">J2T15_004141</name>
</gene>
<dbReference type="PANTHER" id="PTHR44757">
    <property type="entry name" value="DIGUANYLATE CYCLASE DGCP"/>
    <property type="match status" value="1"/>
</dbReference>
<organism evidence="3 4">
    <name type="scientific">Paenibacillus harenae</name>
    <dbReference type="NCBI Taxonomy" id="306543"/>
    <lineage>
        <taxon>Bacteria</taxon>
        <taxon>Bacillati</taxon>
        <taxon>Bacillota</taxon>
        <taxon>Bacilli</taxon>
        <taxon>Bacillales</taxon>
        <taxon>Paenibacillaceae</taxon>
        <taxon>Paenibacillus</taxon>
    </lineage>
</organism>
<evidence type="ECO:0000259" key="1">
    <source>
        <dbReference type="PROSITE" id="PS50883"/>
    </source>
</evidence>
<dbReference type="SUPFAM" id="SSF55073">
    <property type="entry name" value="Nucleotide cyclase"/>
    <property type="match status" value="1"/>
</dbReference>
<dbReference type="CDD" id="cd01948">
    <property type="entry name" value="EAL"/>
    <property type="match status" value="1"/>
</dbReference>